<feature type="site" description="Catalytically relevant" evidence="6">
    <location>
        <position position="186"/>
    </location>
</feature>
<evidence type="ECO:0000256" key="2">
    <source>
        <dbReference type="ARBA" id="ARBA00022737"/>
    </source>
</evidence>
<evidence type="ECO:0000256" key="3">
    <source>
        <dbReference type="ARBA" id="ARBA00023122"/>
    </source>
</evidence>
<dbReference type="Gene3D" id="3.40.50.10490">
    <property type="entry name" value="Glucose-6-phosphate isomerase like protein, domain 1"/>
    <property type="match status" value="1"/>
</dbReference>
<evidence type="ECO:0000313" key="10">
    <source>
        <dbReference type="EMBL" id="GAS84700.1"/>
    </source>
</evidence>
<feature type="site" description="Catalytically relevant" evidence="6">
    <location>
        <position position="145"/>
    </location>
</feature>
<dbReference type="Pfam" id="PF00571">
    <property type="entry name" value="CBS"/>
    <property type="match status" value="2"/>
</dbReference>
<dbReference type="NCBIfam" id="TIGR00393">
    <property type="entry name" value="kpsF"/>
    <property type="match status" value="1"/>
</dbReference>
<keyword evidence="5" id="KW-0862">Zinc</keyword>
<evidence type="ECO:0000256" key="6">
    <source>
        <dbReference type="PIRSR" id="PIRSR004692-3"/>
    </source>
</evidence>
<dbReference type="Proteomes" id="UP000069697">
    <property type="component" value="Unassembled WGS sequence"/>
</dbReference>
<feature type="domain" description="CBS" evidence="8">
    <location>
        <begin position="270"/>
        <end position="325"/>
    </location>
</feature>
<keyword evidence="3 7" id="KW-0129">CBS domain</keyword>
<dbReference type="SMART" id="SM00116">
    <property type="entry name" value="CBS"/>
    <property type="match status" value="2"/>
</dbReference>
<dbReference type="InterPro" id="IPR050986">
    <property type="entry name" value="GutQ/KpsF_isomerases"/>
</dbReference>
<evidence type="ECO:0000256" key="5">
    <source>
        <dbReference type="PIRSR" id="PIRSR004692-2"/>
    </source>
</evidence>
<feature type="binding site" evidence="5">
    <location>
        <position position="75"/>
    </location>
    <ligand>
        <name>Zn(2+)</name>
        <dbReference type="ChEBI" id="CHEBI:29105"/>
    </ligand>
</feature>
<evidence type="ECO:0000259" key="9">
    <source>
        <dbReference type="PROSITE" id="PS51464"/>
    </source>
</evidence>
<dbReference type="FunFam" id="3.40.50.10490:FF:000011">
    <property type="entry name" value="Arabinose 5-phosphate isomerase"/>
    <property type="match status" value="1"/>
</dbReference>
<organism evidence="10 11">
    <name type="scientific">Paenibacillus amylolyticus</name>
    <dbReference type="NCBI Taxonomy" id="1451"/>
    <lineage>
        <taxon>Bacteria</taxon>
        <taxon>Bacillati</taxon>
        <taxon>Bacillota</taxon>
        <taxon>Bacilli</taxon>
        <taxon>Bacillales</taxon>
        <taxon>Paenibacillaceae</taxon>
        <taxon>Paenibacillus</taxon>
    </lineage>
</organism>
<dbReference type="Pfam" id="PF01380">
    <property type="entry name" value="SIS"/>
    <property type="match status" value="1"/>
</dbReference>
<dbReference type="EMBL" id="BCNV01000005">
    <property type="protein sequence ID" value="GAS84700.1"/>
    <property type="molecule type" value="Genomic_DNA"/>
</dbReference>
<dbReference type="PANTHER" id="PTHR42745:SF1">
    <property type="entry name" value="ARABINOSE 5-PHOSPHATE ISOMERASE KDSD"/>
    <property type="match status" value="1"/>
</dbReference>
<dbReference type="InterPro" id="IPR046342">
    <property type="entry name" value="CBS_dom_sf"/>
</dbReference>
<dbReference type="InterPro" id="IPR001347">
    <property type="entry name" value="SIS_dom"/>
</dbReference>
<dbReference type="GO" id="GO:0019146">
    <property type="term" value="F:arabinose-5-phosphate isomerase activity"/>
    <property type="evidence" value="ECO:0007669"/>
    <property type="project" value="UniProtKB-ARBA"/>
</dbReference>
<dbReference type="CDD" id="cd04604">
    <property type="entry name" value="CBS_pair_SIS_assoc"/>
    <property type="match status" value="1"/>
</dbReference>
<evidence type="ECO:0000313" key="11">
    <source>
        <dbReference type="Proteomes" id="UP000069697"/>
    </source>
</evidence>
<dbReference type="AlphaFoldDB" id="A0A100VRH4"/>
<dbReference type="GO" id="GO:0097367">
    <property type="term" value="F:carbohydrate derivative binding"/>
    <property type="evidence" value="ECO:0007669"/>
    <property type="project" value="InterPro"/>
</dbReference>
<sequence>MKMDYIVEAKRIFQKEIDGLTHMQEHLGQEFSELVELVLNCEGRVILTGVGKSGLICRKISATMSSLGTSAYYLHPTEAVHGDLGFVQSKDLVIAVSNSGETDELLQIIPSVQMIGATIVAVTGKDNTTLAKFALLNIVLAFTEEACYYNLAPTTSTTGTLVFGDALALVVSRANGFDKGDFALYHPRGNLGKKLLLKTSDLMYKDAKLPKVLLNTDFREVVFEMNSKSMKMVNVVDSSGKLLGIITDGDVRRSLYEHELISQIKVKDIYQPNPVTISEDALAIDAMKAMIKDEFTYSFLPVIDEHAYLKGVVTFIDIAKSGISV</sequence>
<reference evidence="10 11" key="1">
    <citation type="journal article" date="2016" name="Genome Announc.">
        <title>Draft Genome Sequence of Paenibacillus amylolyticus Heshi-A3, Isolated from Fermented Rice Bran in a Japanese Fermented Seafood Dish.</title>
        <authorList>
            <person name="Akuzawa S."/>
            <person name="Nagaoka J."/>
            <person name="Kanekatsu M."/>
            <person name="Kubota E."/>
            <person name="Ohtake R."/>
            <person name="Suzuki T."/>
            <person name="Kanesaki Y."/>
        </authorList>
    </citation>
    <scope>NUCLEOTIDE SEQUENCE [LARGE SCALE GENOMIC DNA]</scope>
    <source>
        <strain evidence="10 11">Heshi-A3</strain>
    </source>
</reference>
<evidence type="ECO:0000259" key="8">
    <source>
        <dbReference type="PROSITE" id="PS51371"/>
    </source>
</evidence>
<comment type="similarity">
    <text evidence="1 4">Belongs to the SIS family. GutQ/KpsF subfamily.</text>
</comment>
<feature type="domain" description="CBS" evidence="8">
    <location>
        <begin position="203"/>
        <end position="262"/>
    </location>
</feature>
<gene>
    <name evidence="10" type="ORF">PAHA3_4803</name>
</gene>
<dbReference type="PANTHER" id="PTHR42745">
    <property type="match status" value="1"/>
</dbReference>
<dbReference type="InterPro" id="IPR000644">
    <property type="entry name" value="CBS_dom"/>
</dbReference>
<evidence type="ECO:0000256" key="1">
    <source>
        <dbReference type="ARBA" id="ARBA00008165"/>
    </source>
</evidence>
<feature type="site" description="Catalytically relevant" evidence="6">
    <location>
        <position position="104"/>
    </location>
</feature>
<dbReference type="InterPro" id="IPR046348">
    <property type="entry name" value="SIS_dom_sf"/>
</dbReference>
<feature type="site" description="Catalytically relevant" evidence="6">
    <location>
        <position position="52"/>
    </location>
</feature>
<feature type="domain" description="SIS" evidence="9">
    <location>
        <begin position="34"/>
        <end position="177"/>
    </location>
</feature>
<dbReference type="Gene3D" id="3.10.580.10">
    <property type="entry name" value="CBS-domain"/>
    <property type="match status" value="1"/>
</dbReference>
<accession>A0A100VRH4</accession>
<dbReference type="RefSeq" id="WP_062837054.1">
    <property type="nucleotide sequence ID" value="NZ_BCNV01000005.1"/>
</dbReference>
<protein>
    <submittedName>
        <fullName evidence="10">KpsF/GutQ family protein</fullName>
    </submittedName>
</protein>
<dbReference type="InterPro" id="IPR004800">
    <property type="entry name" value="KdsD/KpsF-type"/>
</dbReference>
<dbReference type="SUPFAM" id="SSF53697">
    <property type="entry name" value="SIS domain"/>
    <property type="match status" value="1"/>
</dbReference>
<name>A0A100VRH4_PAEAM</name>
<dbReference type="PROSITE" id="PS51371">
    <property type="entry name" value="CBS"/>
    <property type="match status" value="2"/>
</dbReference>
<evidence type="ECO:0000256" key="4">
    <source>
        <dbReference type="PIRNR" id="PIRNR004692"/>
    </source>
</evidence>
<comment type="caution">
    <text evidence="10">The sequence shown here is derived from an EMBL/GenBank/DDBJ whole genome shotgun (WGS) entry which is preliminary data.</text>
</comment>
<dbReference type="GO" id="GO:0046872">
    <property type="term" value="F:metal ion binding"/>
    <property type="evidence" value="ECO:0007669"/>
    <property type="project" value="UniProtKB-KW"/>
</dbReference>
<dbReference type="GO" id="GO:0005975">
    <property type="term" value="P:carbohydrate metabolic process"/>
    <property type="evidence" value="ECO:0007669"/>
    <property type="project" value="InterPro"/>
</dbReference>
<dbReference type="InterPro" id="IPR035474">
    <property type="entry name" value="SIS_Kpsf"/>
</dbReference>
<evidence type="ECO:0000256" key="7">
    <source>
        <dbReference type="PROSITE-ProRule" id="PRU00703"/>
    </source>
</evidence>
<keyword evidence="5" id="KW-0479">Metal-binding</keyword>
<dbReference type="GO" id="GO:1901135">
    <property type="term" value="P:carbohydrate derivative metabolic process"/>
    <property type="evidence" value="ECO:0007669"/>
    <property type="project" value="InterPro"/>
</dbReference>
<reference evidence="11" key="2">
    <citation type="submission" date="2016-01" db="EMBL/GenBank/DDBJ databases">
        <title>Draft Genome Sequence of Paenibacillus amylolyticus Heshi-A3 that Was Isolated from Fermented Rice Bran with Aging Salted Mackerel, Which Was Named Heshiko as Traditional Fermented Seafood in Japan.</title>
        <authorList>
            <person name="Akuzawa S."/>
            <person name="Nakagawa J."/>
            <person name="Kanekatsu T."/>
            <person name="Kubota E."/>
            <person name="Ohtake R."/>
            <person name="Suzuki T."/>
            <person name="Kanesaki Y."/>
        </authorList>
    </citation>
    <scope>NUCLEOTIDE SEQUENCE [LARGE SCALE GENOMIC DNA]</scope>
    <source>
        <strain evidence="11">Heshi-A3</strain>
    </source>
</reference>
<dbReference type="CDD" id="cd05014">
    <property type="entry name" value="SIS_Kpsf"/>
    <property type="match status" value="1"/>
</dbReference>
<proteinExistence type="inferred from homology"/>
<keyword evidence="2" id="KW-0677">Repeat</keyword>
<dbReference type="PROSITE" id="PS51464">
    <property type="entry name" value="SIS"/>
    <property type="match status" value="1"/>
</dbReference>
<dbReference type="PIRSF" id="PIRSF004692">
    <property type="entry name" value="KdsD_KpsF"/>
    <property type="match status" value="1"/>
</dbReference>